<feature type="region of interest" description="Disordered" evidence="1">
    <location>
        <begin position="27"/>
        <end position="50"/>
    </location>
</feature>
<dbReference type="Proteomes" id="UP000031036">
    <property type="component" value="Unassembled WGS sequence"/>
</dbReference>
<reference evidence="2 3" key="1">
    <citation type="submission" date="2014-11" db="EMBL/GenBank/DDBJ databases">
        <title>Genetic blueprint of the zoonotic pathogen Toxocara canis.</title>
        <authorList>
            <person name="Zhu X.-Q."/>
            <person name="Korhonen P.K."/>
            <person name="Cai H."/>
            <person name="Young N.D."/>
            <person name="Nejsum P."/>
            <person name="von Samson-Himmelstjerna G."/>
            <person name="Boag P.R."/>
            <person name="Tan P."/>
            <person name="Li Q."/>
            <person name="Min J."/>
            <person name="Yang Y."/>
            <person name="Wang X."/>
            <person name="Fang X."/>
            <person name="Hall R.S."/>
            <person name="Hofmann A."/>
            <person name="Sternberg P.W."/>
            <person name="Jex A.R."/>
            <person name="Gasser R.B."/>
        </authorList>
    </citation>
    <scope>NUCLEOTIDE SEQUENCE [LARGE SCALE GENOMIC DNA]</scope>
    <source>
        <strain evidence="2">PN_DK_2014</strain>
    </source>
</reference>
<sequence length="125" mass="14867">MYRLIISCYTAVFQSVSLRTHFFRRNKHDGDQNGLTLDEENDEDELSLSDDERMWQQLRSRINSEDERNANPPTIVVSGSQVELDNERPERVMERRMLRISLMDHITNDKIRNETKVADFNKECY</sequence>
<gene>
    <name evidence="2" type="ORF">Tcan_08538</name>
</gene>
<name>A0A0B2VIQ4_TOXCA</name>
<keyword evidence="3" id="KW-1185">Reference proteome</keyword>
<evidence type="ECO:0000313" key="2">
    <source>
        <dbReference type="EMBL" id="KHN81322.1"/>
    </source>
</evidence>
<organism evidence="2 3">
    <name type="scientific">Toxocara canis</name>
    <name type="common">Canine roundworm</name>
    <dbReference type="NCBI Taxonomy" id="6265"/>
    <lineage>
        <taxon>Eukaryota</taxon>
        <taxon>Metazoa</taxon>
        <taxon>Ecdysozoa</taxon>
        <taxon>Nematoda</taxon>
        <taxon>Chromadorea</taxon>
        <taxon>Rhabditida</taxon>
        <taxon>Spirurina</taxon>
        <taxon>Ascaridomorpha</taxon>
        <taxon>Ascaridoidea</taxon>
        <taxon>Toxocaridae</taxon>
        <taxon>Toxocara</taxon>
    </lineage>
</organism>
<dbReference type="AlphaFoldDB" id="A0A0B2VIQ4"/>
<dbReference type="EMBL" id="JPKZ01001543">
    <property type="protein sequence ID" value="KHN81322.1"/>
    <property type="molecule type" value="Genomic_DNA"/>
</dbReference>
<comment type="caution">
    <text evidence="2">The sequence shown here is derived from an EMBL/GenBank/DDBJ whole genome shotgun (WGS) entry which is preliminary data.</text>
</comment>
<feature type="compositionally biased region" description="Acidic residues" evidence="1">
    <location>
        <begin position="37"/>
        <end position="49"/>
    </location>
</feature>
<evidence type="ECO:0000256" key="1">
    <source>
        <dbReference type="SAM" id="MobiDB-lite"/>
    </source>
</evidence>
<dbReference type="OrthoDB" id="10584169at2759"/>
<protein>
    <submittedName>
        <fullName evidence="2">Uncharacterized protein</fullName>
    </submittedName>
</protein>
<evidence type="ECO:0000313" key="3">
    <source>
        <dbReference type="Proteomes" id="UP000031036"/>
    </source>
</evidence>
<proteinExistence type="predicted"/>
<accession>A0A0B2VIQ4</accession>